<evidence type="ECO:0000256" key="1">
    <source>
        <dbReference type="SAM" id="MobiDB-lite"/>
    </source>
</evidence>
<feature type="region of interest" description="Disordered" evidence="1">
    <location>
        <begin position="234"/>
        <end position="268"/>
    </location>
</feature>
<feature type="region of interest" description="Disordered" evidence="1">
    <location>
        <begin position="89"/>
        <end position="126"/>
    </location>
</feature>
<name>A0ABN8Z3H7_RANTA</name>
<protein>
    <submittedName>
        <fullName evidence="2">Uncharacterized protein</fullName>
    </submittedName>
</protein>
<accession>A0ABN8Z3H7</accession>
<organism evidence="2 3">
    <name type="scientific">Rangifer tarandus platyrhynchus</name>
    <name type="common">Svalbard reindeer</name>
    <dbReference type="NCBI Taxonomy" id="3082113"/>
    <lineage>
        <taxon>Eukaryota</taxon>
        <taxon>Metazoa</taxon>
        <taxon>Chordata</taxon>
        <taxon>Craniata</taxon>
        <taxon>Vertebrata</taxon>
        <taxon>Euteleostomi</taxon>
        <taxon>Mammalia</taxon>
        <taxon>Eutheria</taxon>
        <taxon>Laurasiatheria</taxon>
        <taxon>Artiodactyla</taxon>
        <taxon>Ruminantia</taxon>
        <taxon>Pecora</taxon>
        <taxon>Cervidae</taxon>
        <taxon>Odocoileinae</taxon>
        <taxon>Rangifer</taxon>
    </lineage>
</organism>
<feature type="region of interest" description="Disordered" evidence="1">
    <location>
        <begin position="143"/>
        <end position="217"/>
    </location>
</feature>
<feature type="region of interest" description="Disordered" evidence="1">
    <location>
        <begin position="41"/>
        <end position="69"/>
    </location>
</feature>
<evidence type="ECO:0000313" key="3">
    <source>
        <dbReference type="Proteomes" id="UP001176941"/>
    </source>
</evidence>
<proteinExistence type="predicted"/>
<feature type="compositionally biased region" description="Basic and acidic residues" evidence="1">
    <location>
        <begin position="47"/>
        <end position="56"/>
    </location>
</feature>
<dbReference type="EMBL" id="OX459964">
    <property type="protein sequence ID" value="CAI9168319.1"/>
    <property type="molecule type" value="Genomic_DNA"/>
</dbReference>
<evidence type="ECO:0000313" key="2">
    <source>
        <dbReference type="EMBL" id="CAI9168319.1"/>
    </source>
</evidence>
<sequence>MSGERDSLEALSPGEDEAAAARPQCCLPVAPLQLGQLKLLPESQLQEEPRPSRWERNPGAWAPTAPRDTAHTLTACRQVSCRLEQQQVGRTGLASPKGPRALCAAGSPEPAARGCSSSGTRRAPGGRFVIGAWRGAEAGHIAEDGQRRVLSHTPSPPDHDPRSRQTHLSPGDGRCPLERASAWESGLAACGPRGRTDLRGEDDPGARDGAAGSSQHGYRLPWLRNSFKNPAAEASLSAQLPCRSQPDSIRAGPRHSADSRPQPWGQGARSLLVTGGAFQVKKFKNLPPPPFPAQWESKATPSPATGRSQQLPAAQARLAVRGPGYRD</sequence>
<keyword evidence="3" id="KW-1185">Reference proteome</keyword>
<gene>
    <name evidence="2" type="ORF">MRATA1EN1_LOCUS17281</name>
</gene>
<feature type="compositionally biased region" description="Polar residues" evidence="1">
    <location>
        <begin position="297"/>
        <end position="312"/>
    </location>
</feature>
<dbReference type="Proteomes" id="UP001176941">
    <property type="component" value="Chromosome 28"/>
</dbReference>
<feature type="region of interest" description="Disordered" evidence="1">
    <location>
        <begin position="283"/>
        <end position="327"/>
    </location>
</feature>
<feature type="compositionally biased region" description="Basic and acidic residues" evidence="1">
    <location>
        <begin position="194"/>
        <end position="206"/>
    </location>
</feature>
<feature type="region of interest" description="Disordered" evidence="1">
    <location>
        <begin position="1"/>
        <end position="22"/>
    </location>
</feature>
<reference evidence="2" key="1">
    <citation type="submission" date="2023-04" db="EMBL/GenBank/DDBJ databases">
        <authorList>
            <consortium name="ELIXIR-Norway"/>
        </authorList>
    </citation>
    <scope>NUCLEOTIDE SEQUENCE [LARGE SCALE GENOMIC DNA]</scope>
</reference>